<evidence type="ECO:0000256" key="1">
    <source>
        <dbReference type="ARBA" id="ARBA00005582"/>
    </source>
</evidence>
<dbReference type="InterPro" id="IPR051325">
    <property type="entry name" value="Nudix_hydrolase_domain"/>
</dbReference>
<dbReference type="Gene3D" id="3.90.79.10">
    <property type="entry name" value="Nucleoside Triphosphate Pyrophosphohydrolase"/>
    <property type="match status" value="1"/>
</dbReference>
<dbReference type="Pfam" id="PF00293">
    <property type="entry name" value="NUDIX"/>
    <property type="match status" value="1"/>
</dbReference>
<keyword evidence="2 3" id="KW-0378">Hydrolase</keyword>
<dbReference type="RefSeq" id="WP_192758713.1">
    <property type="nucleotide sequence ID" value="NZ_JADBDZ010000001.1"/>
</dbReference>
<dbReference type="PROSITE" id="PS00893">
    <property type="entry name" value="NUDIX_BOX"/>
    <property type="match status" value="1"/>
</dbReference>
<dbReference type="EC" id="3.6.1.55" evidence="6"/>
<dbReference type="SUPFAM" id="SSF55811">
    <property type="entry name" value="Nudix"/>
    <property type="match status" value="1"/>
</dbReference>
<dbReference type="EMBL" id="JADBDZ010000001">
    <property type="protein sequence ID" value="MBE1531936.1"/>
    <property type="molecule type" value="Genomic_DNA"/>
</dbReference>
<dbReference type="Proteomes" id="UP000627838">
    <property type="component" value="Unassembled WGS sequence"/>
</dbReference>
<dbReference type="PRINTS" id="PR00502">
    <property type="entry name" value="NUDIXFAMILY"/>
</dbReference>
<dbReference type="PANTHER" id="PTHR21340:SF0">
    <property type="entry name" value="BIS(5'-NUCLEOSYL)-TETRAPHOSPHATASE [ASYMMETRICAL]"/>
    <property type="match status" value="1"/>
</dbReference>
<reference evidence="6 7" key="1">
    <citation type="submission" date="2020-10" db="EMBL/GenBank/DDBJ databases">
        <title>Sequencing the genomes of 1000 actinobacteria strains.</title>
        <authorList>
            <person name="Klenk H.-P."/>
        </authorList>
    </citation>
    <scope>NUCLEOTIDE SEQUENCE [LARGE SCALE GENOMIC DNA]</scope>
    <source>
        <strain evidence="6 7">DSM 46744</strain>
    </source>
</reference>
<gene>
    <name evidence="6" type="ORF">H4W34_001769</name>
</gene>
<dbReference type="CDD" id="cd03673">
    <property type="entry name" value="NUDIX_Ap6A_hydrolase"/>
    <property type="match status" value="1"/>
</dbReference>
<evidence type="ECO:0000313" key="7">
    <source>
        <dbReference type="Proteomes" id="UP000627838"/>
    </source>
</evidence>
<comment type="caution">
    <text evidence="6">The sequence shown here is derived from an EMBL/GenBank/DDBJ whole genome shotgun (WGS) entry which is preliminary data.</text>
</comment>
<dbReference type="InterPro" id="IPR020084">
    <property type="entry name" value="NUDIX_hydrolase_CS"/>
</dbReference>
<feature type="region of interest" description="Disordered" evidence="4">
    <location>
        <begin position="31"/>
        <end position="51"/>
    </location>
</feature>
<dbReference type="Pfam" id="PF00300">
    <property type="entry name" value="His_Phos_1"/>
    <property type="match status" value="1"/>
</dbReference>
<evidence type="ECO:0000256" key="2">
    <source>
        <dbReference type="ARBA" id="ARBA00022801"/>
    </source>
</evidence>
<feature type="domain" description="Nudix hydrolase" evidence="5">
    <location>
        <begin position="21"/>
        <end position="159"/>
    </location>
</feature>
<evidence type="ECO:0000313" key="6">
    <source>
        <dbReference type="EMBL" id="MBE1531936.1"/>
    </source>
</evidence>
<feature type="region of interest" description="Disordered" evidence="4">
    <location>
        <begin position="1"/>
        <end position="20"/>
    </location>
</feature>
<proteinExistence type="inferred from homology"/>
<dbReference type="SUPFAM" id="SSF53254">
    <property type="entry name" value="Phosphoglycerate mutase-like"/>
    <property type="match status" value="1"/>
</dbReference>
<dbReference type="InterPro" id="IPR020476">
    <property type="entry name" value="Nudix_hydrolase"/>
</dbReference>
<dbReference type="PROSITE" id="PS51462">
    <property type="entry name" value="NUDIX"/>
    <property type="match status" value="1"/>
</dbReference>
<name>A0ABR9JMZ3_9ACTN</name>
<accession>A0ABR9JMZ3</accession>
<dbReference type="Gene3D" id="3.40.50.1240">
    <property type="entry name" value="Phosphoglycerate mutase-like"/>
    <property type="match status" value="1"/>
</dbReference>
<organism evidence="6 7">
    <name type="scientific">Actinomadura algeriensis</name>
    <dbReference type="NCBI Taxonomy" id="1679523"/>
    <lineage>
        <taxon>Bacteria</taxon>
        <taxon>Bacillati</taxon>
        <taxon>Actinomycetota</taxon>
        <taxon>Actinomycetes</taxon>
        <taxon>Streptosporangiales</taxon>
        <taxon>Thermomonosporaceae</taxon>
        <taxon>Actinomadura</taxon>
    </lineage>
</organism>
<protein>
    <submittedName>
        <fullName evidence="6">8-oxo-dGTP diphosphatase</fullName>
        <ecNumber evidence="6">3.6.1.55</ecNumber>
    </submittedName>
</protein>
<evidence type="ECO:0000256" key="4">
    <source>
        <dbReference type="SAM" id="MobiDB-lite"/>
    </source>
</evidence>
<dbReference type="InterPro" id="IPR000086">
    <property type="entry name" value="NUDIX_hydrolase_dom"/>
</dbReference>
<evidence type="ECO:0000259" key="5">
    <source>
        <dbReference type="PROSITE" id="PS51462"/>
    </source>
</evidence>
<dbReference type="GO" id="GO:0035539">
    <property type="term" value="F:8-oxo-7,8-dihydrodeoxyguanosine triphosphate pyrophosphatase activity"/>
    <property type="evidence" value="ECO:0007669"/>
    <property type="project" value="UniProtKB-EC"/>
</dbReference>
<dbReference type="PANTHER" id="PTHR21340">
    <property type="entry name" value="DIADENOSINE 5,5-P1,P4-TETRAPHOSPHATE PYROPHOSPHOHYDROLASE MUTT"/>
    <property type="match status" value="1"/>
</dbReference>
<keyword evidence="7" id="KW-1185">Reference proteome</keyword>
<sequence length="325" mass="35208">MADDDTITTAPAATPATAPSRTIRAAGALLWRDGPEPGGPEAGGPEPGGPEIAVIHRPRYDDWSLPKGKLDAGEHVLRAAVREVEEETGIVPRLGRRLPTSTYTLGDRTKRVDWWAARPVADAAFVPNDEVDRIEWLPAERAAARLSYRHDAELLEEFLAAPLHTRPVVILRHAAAHAKEDWRDADELRPLDAAGRADAARLSPLLSSFGPVRLVSSATARCVETVLPHARRTRADVTTDGAFTVGDTAPGRAVERLLELVADGVPTVVCTHGEVVEELVTGLCRELGEKVPDDPCLRKGEFWVGHVAGEAMPALERHAPWISER</sequence>
<comment type="similarity">
    <text evidence="1 3">Belongs to the Nudix hydrolase family.</text>
</comment>
<dbReference type="InterPro" id="IPR029033">
    <property type="entry name" value="His_PPase_superfam"/>
</dbReference>
<feature type="compositionally biased region" description="Low complexity" evidence="4">
    <location>
        <begin position="7"/>
        <end position="20"/>
    </location>
</feature>
<dbReference type="SMART" id="SM00855">
    <property type="entry name" value="PGAM"/>
    <property type="match status" value="1"/>
</dbReference>
<dbReference type="InterPro" id="IPR013078">
    <property type="entry name" value="His_Pase_superF_clade-1"/>
</dbReference>
<evidence type="ECO:0000256" key="3">
    <source>
        <dbReference type="RuleBase" id="RU003476"/>
    </source>
</evidence>
<dbReference type="InterPro" id="IPR015797">
    <property type="entry name" value="NUDIX_hydrolase-like_dom_sf"/>
</dbReference>